<evidence type="ECO:0000256" key="5">
    <source>
        <dbReference type="ARBA" id="ARBA00022963"/>
    </source>
</evidence>
<dbReference type="EC" id="3.1.1.5" evidence="2 10"/>
<feature type="signal peptide" evidence="10">
    <location>
        <begin position="1"/>
        <end position="19"/>
    </location>
</feature>
<feature type="chain" id="PRO_5041488946" description="Lysophospholipase" evidence="10">
    <location>
        <begin position="20"/>
        <end position="628"/>
    </location>
</feature>
<protein>
    <recommendedName>
        <fullName evidence="2 10">Lysophospholipase</fullName>
        <ecNumber evidence="2 10">3.1.1.5</ecNumber>
    </recommendedName>
</protein>
<evidence type="ECO:0000256" key="6">
    <source>
        <dbReference type="ARBA" id="ARBA00023098"/>
    </source>
</evidence>
<evidence type="ECO:0000256" key="4">
    <source>
        <dbReference type="ARBA" id="ARBA00022801"/>
    </source>
</evidence>
<evidence type="ECO:0000256" key="3">
    <source>
        <dbReference type="ARBA" id="ARBA00022729"/>
    </source>
</evidence>
<evidence type="ECO:0000256" key="10">
    <source>
        <dbReference type="RuleBase" id="RU362103"/>
    </source>
</evidence>
<dbReference type="Pfam" id="PF01735">
    <property type="entry name" value="PLA2_B"/>
    <property type="match status" value="1"/>
</dbReference>
<sequence>MHFSLLSVALLALPLTSLAQHPADDPYVPVRVNCTDAVVVRNASKGLSREERDWRKTRLANVVQSLKTYLPRTNLTGFNVTEYTSKLNAGNAPVVGLAVSGGGSQSGMGGLGLWQAFDERYAPAVEAGTGGLQQCLTYLTGLSGGGLLTVSPLATNNFSTISDLRKAVNFSTDYTVGSTGNYTEYYTKIYENVGAKAELGFPVSVVDVLGQMWRQYLPKSWGYKSYSDIAADDHAFTKGMGPMPILSLAEVIPGKSPKIGGIMYPGFNSTNHLTLAAYELNPFEFGSWIGGRVQAFFPTKWLGSAMRQGKPQAKDSCVNGFDKVTLAQGSTGNAFNFWFIDAWYDIPLFAKRSIGALSSKRQSSTDDIVVPPGQEDNPLVVLVNETAVNFQQSFSDSMWATYPNPFQGYNDEMKGVEELLIVDGSETGETIPIRPLIIPERKVDFLIAYDASSDGENSWVNGTNLIDSSLAASQGGMPFPKIPSSRTMQNLNLTVFPTFFGCNYTSGPLVLYLPNAPWTMYSNYSFMKSSFTDNQVDSMMDNQFNLGTYGNGTLAEGEGWPACLACGVIKRSLQRVKMEMPDVCTKCFQRFCWNGEEDEAAVSQAEKDHRPILDPGLTYSEWNKTWSS</sequence>
<comment type="caution">
    <text evidence="12">The sequence shown here is derived from an EMBL/GenBank/DDBJ whole genome shotgun (WGS) entry which is preliminary data.</text>
</comment>
<evidence type="ECO:0000256" key="2">
    <source>
        <dbReference type="ARBA" id="ARBA00013274"/>
    </source>
</evidence>
<evidence type="ECO:0000259" key="11">
    <source>
        <dbReference type="PROSITE" id="PS51210"/>
    </source>
</evidence>
<name>A0AA39CGJ3_9EURO</name>
<dbReference type="InterPro" id="IPR002642">
    <property type="entry name" value="LysoPLipase_cat_dom"/>
</dbReference>
<evidence type="ECO:0000256" key="9">
    <source>
        <dbReference type="PROSITE-ProRule" id="PRU00555"/>
    </source>
</evidence>
<dbReference type="GO" id="GO:0005829">
    <property type="term" value="C:cytosol"/>
    <property type="evidence" value="ECO:0007669"/>
    <property type="project" value="TreeGrafter"/>
</dbReference>
<dbReference type="InterPro" id="IPR016035">
    <property type="entry name" value="Acyl_Trfase/lysoPLipase"/>
</dbReference>
<accession>A0AA39CGJ3</accession>
<dbReference type="PANTHER" id="PTHR10728:SF33">
    <property type="entry name" value="LYSOPHOSPHOLIPASE 1-RELATED"/>
    <property type="match status" value="1"/>
</dbReference>
<dbReference type="GO" id="GO:0046475">
    <property type="term" value="P:glycerophospholipid catabolic process"/>
    <property type="evidence" value="ECO:0007669"/>
    <property type="project" value="TreeGrafter"/>
</dbReference>
<keyword evidence="5 9" id="KW-0442">Lipid degradation</keyword>
<dbReference type="PANTHER" id="PTHR10728">
    <property type="entry name" value="CYTOSOLIC PHOSPHOLIPASE A2"/>
    <property type="match status" value="1"/>
</dbReference>
<evidence type="ECO:0000256" key="8">
    <source>
        <dbReference type="ARBA" id="ARBA00049531"/>
    </source>
</evidence>
<dbReference type="EMBL" id="JAPDRK010000011">
    <property type="protein sequence ID" value="KAJ9607499.1"/>
    <property type="molecule type" value="Genomic_DNA"/>
</dbReference>
<dbReference type="AlphaFoldDB" id="A0AA39CGJ3"/>
<proteinExistence type="inferred from homology"/>
<evidence type="ECO:0000256" key="1">
    <source>
        <dbReference type="ARBA" id="ARBA00008780"/>
    </source>
</evidence>
<keyword evidence="4 9" id="KW-0378">Hydrolase</keyword>
<dbReference type="GO" id="GO:0004623">
    <property type="term" value="F:phospholipase A2 activity"/>
    <property type="evidence" value="ECO:0007669"/>
    <property type="project" value="TreeGrafter"/>
</dbReference>
<reference evidence="12" key="1">
    <citation type="submission" date="2022-10" db="EMBL/GenBank/DDBJ databases">
        <title>Culturing micro-colonial fungi from biological soil crusts in the Mojave desert and describing Neophaeococcomyces mojavensis, and introducing the new genera and species Taxawa tesnikishii.</title>
        <authorList>
            <person name="Kurbessoian T."/>
            <person name="Stajich J.E."/>
        </authorList>
    </citation>
    <scope>NUCLEOTIDE SEQUENCE</scope>
    <source>
        <strain evidence="12">TK_41</strain>
    </source>
</reference>
<comment type="catalytic activity">
    <reaction evidence="8 10">
        <text>a 1-acyl-sn-glycero-3-phosphocholine + H2O = sn-glycerol 3-phosphocholine + a fatty acid + H(+)</text>
        <dbReference type="Rhea" id="RHEA:15177"/>
        <dbReference type="ChEBI" id="CHEBI:15377"/>
        <dbReference type="ChEBI" id="CHEBI:15378"/>
        <dbReference type="ChEBI" id="CHEBI:16870"/>
        <dbReference type="ChEBI" id="CHEBI:28868"/>
        <dbReference type="ChEBI" id="CHEBI:58168"/>
        <dbReference type="EC" id="3.1.1.5"/>
    </reaction>
</comment>
<dbReference type="Proteomes" id="UP001172673">
    <property type="component" value="Unassembled WGS sequence"/>
</dbReference>
<comment type="similarity">
    <text evidence="1 10">Belongs to the lysophospholipase family.</text>
</comment>
<dbReference type="GO" id="GO:0004622">
    <property type="term" value="F:phosphatidylcholine lysophospholipase activity"/>
    <property type="evidence" value="ECO:0007669"/>
    <property type="project" value="UniProtKB-EC"/>
</dbReference>
<organism evidence="12 13">
    <name type="scientific">Cladophialophora chaetospira</name>
    <dbReference type="NCBI Taxonomy" id="386627"/>
    <lineage>
        <taxon>Eukaryota</taxon>
        <taxon>Fungi</taxon>
        <taxon>Dikarya</taxon>
        <taxon>Ascomycota</taxon>
        <taxon>Pezizomycotina</taxon>
        <taxon>Eurotiomycetes</taxon>
        <taxon>Chaetothyriomycetidae</taxon>
        <taxon>Chaetothyriales</taxon>
        <taxon>Herpotrichiellaceae</taxon>
        <taxon>Cladophialophora</taxon>
    </lineage>
</organism>
<dbReference type="SUPFAM" id="SSF52151">
    <property type="entry name" value="FabD/lysophospholipase-like"/>
    <property type="match status" value="1"/>
</dbReference>
<evidence type="ECO:0000313" key="12">
    <source>
        <dbReference type="EMBL" id="KAJ9607499.1"/>
    </source>
</evidence>
<feature type="domain" description="PLA2c" evidence="11">
    <location>
        <begin position="33"/>
        <end position="598"/>
    </location>
</feature>
<evidence type="ECO:0000313" key="13">
    <source>
        <dbReference type="Proteomes" id="UP001172673"/>
    </source>
</evidence>
<keyword evidence="6 9" id="KW-0443">Lipid metabolism</keyword>
<keyword evidence="13" id="KW-1185">Reference proteome</keyword>
<dbReference type="PROSITE" id="PS51210">
    <property type="entry name" value="PLA2C"/>
    <property type="match status" value="1"/>
</dbReference>
<dbReference type="SMART" id="SM00022">
    <property type="entry name" value="PLAc"/>
    <property type="match status" value="1"/>
</dbReference>
<dbReference type="Gene3D" id="3.40.1090.10">
    <property type="entry name" value="Cytosolic phospholipase A2 catalytic domain"/>
    <property type="match status" value="1"/>
</dbReference>
<evidence type="ECO:0000256" key="7">
    <source>
        <dbReference type="ARBA" id="ARBA00023180"/>
    </source>
</evidence>
<gene>
    <name evidence="12" type="ORF">H2200_007577</name>
</gene>
<keyword evidence="7" id="KW-0325">Glycoprotein</keyword>
<keyword evidence="3 10" id="KW-0732">Signal</keyword>